<evidence type="ECO:0000313" key="2">
    <source>
        <dbReference type="EMBL" id="KAG5374047.1"/>
    </source>
</evidence>
<proteinExistence type="predicted"/>
<evidence type="ECO:0000313" key="3">
    <source>
        <dbReference type="Proteomes" id="UP000823674"/>
    </source>
</evidence>
<accession>A0ABQ7KHU0</accession>
<protein>
    <submittedName>
        <fullName evidence="2">Uncharacterized protein</fullName>
    </submittedName>
</protein>
<reference evidence="2 3" key="1">
    <citation type="submission" date="2021-03" db="EMBL/GenBank/DDBJ databases">
        <authorList>
            <person name="King G.J."/>
            <person name="Bancroft I."/>
            <person name="Baten A."/>
            <person name="Bloomfield J."/>
            <person name="Borpatragohain P."/>
            <person name="He Z."/>
            <person name="Irish N."/>
            <person name="Irwin J."/>
            <person name="Liu K."/>
            <person name="Mauleon R.P."/>
            <person name="Moore J."/>
            <person name="Morris R."/>
            <person name="Ostergaard L."/>
            <person name="Wang B."/>
            <person name="Wells R."/>
        </authorList>
    </citation>
    <scope>NUCLEOTIDE SEQUENCE [LARGE SCALE GENOMIC DNA]</scope>
    <source>
        <strain evidence="2">R-o-18</strain>
        <tissue evidence="2">Leaf</tissue>
    </source>
</reference>
<sequence>MDSNYLNMEMKHRSSTTMELEEERDGDWSRWAKRALESCGLWSSHGKGKPFMEMATEEGQTRGLKLGNEVVQGDTTKSEIETTLGKSKLVRVVEDRGVIRGLRQGEDECYQLVGRLREVWSELDVVKTHTSNPRCCQERRKQDVIFSFLMEEVCELVKYTCDVWEMNRKPERWKGGTSCKRGRLRKLSKEWLMKRRAWRKDSESEHLSDRMSVILKRIKDVLQQMVIGECSYSAYMGETVGDSADMRGMDTKRADECVTKKEWDELEHNQEDSGQHDQEETQEVESEAQSGGNEQGEPTVFLVFLSVLGESGLCSSVTRLVWIFLMETNNLGMEMKHSSSIPLKLEEETGGSWSRWAKAVLRSCVLWSSHKKGKPLRRMATEAGQAWSLRYEDRVVQENHTRCGIEAAHGSRSDLKKVCGVKRANTDLRRGKEELHQLVGKLKYLWRELDLLRSRTSDPEVIQERLEQDVVLSLLVSLNSSYGQLIMQVAKDDERVDVDGLCELVQSSYKVYEKSKRLIRIRDGTRCKKGRLRRLSRTWVMVRKTQRKSRQCGYFGNDMETRLIKEFAQHVVRGECSYSAYMGSSVEESVVMKGQGTKGADDPITKKEWDGFVKYHQGDSGHHDQEVTQEVENFPQVDEQGEVHDQEEIKAWEVTLNLFGEGITSKGEQGVVWIRIGHSWKGEATLQPVQACEASQQPASLDFTCFESHFEIPF</sequence>
<keyword evidence="3" id="KW-1185">Reference proteome</keyword>
<evidence type="ECO:0000256" key="1">
    <source>
        <dbReference type="SAM" id="MobiDB-lite"/>
    </source>
</evidence>
<organism evidence="2 3">
    <name type="scientific">Brassica rapa subsp. trilocularis</name>
    <dbReference type="NCBI Taxonomy" id="1813537"/>
    <lineage>
        <taxon>Eukaryota</taxon>
        <taxon>Viridiplantae</taxon>
        <taxon>Streptophyta</taxon>
        <taxon>Embryophyta</taxon>
        <taxon>Tracheophyta</taxon>
        <taxon>Spermatophyta</taxon>
        <taxon>Magnoliopsida</taxon>
        <taxon>eudicotyledons</taxon>
        <taxon>Gunneridae</taxon>
        <taxon>Pentapetalae</taxon>
        <taxon>rosids</taxon>
        <taxon>malvids</taxon>
        <taxon>Brassicales</taxon>
        <taxon>Brassicaceae</taxon>
        <taxon>Brassiceae</taxon>
        <taxon>Brassica</taxon>
    </lineage>
</organism>
<name>A0ABQ7KHU0_BRACM</name>
<comment type="caution">
    <text evidence="2">The sequence shown here is derived from an EMBL/GenBank/DDBJ whole genome shotgun (WGS) entry which is preliminary data.</text>
</comment>
<dbReference type="EMBL" id="JADBGQ010000049">
    <property type="protein sequence ID" value="KAG5374047.1"/>
    <property type="molecule type" value="Genomic_DNA"/>
</dbReference>
<feature type="region of interest" description="Disordered" evidence="1">
    <location>
        <begin position="266"/>
        <end position="295"/>
    </location>
</feature>
<dbReference type="Proteomes" id="UP000823674">
    <property type="component" value="Unassembled WGS sequence"/>
</dbReference>
<feature type="non-terminal residue" evidence="2">
    <location>
        <position position="714"/>
    </location>
</feature>
<gene>
    <name evidence="2" type="primary">SC179g500130.1_BraROA</name>
    <name evidence="2" type="ORF">IGI04_042610</name>
</gene>
<feature type="compositionally biased region" description="Basic and acidic residues" evidence="1">
    <location>
        <begin position="266"/>
        <end position="279"/>
    </location>
</feature>